<evidence type="ECO:0000313" key="2">
    <source>
        <dbReference type="Proteomes" id="UP000271974"/>
    </source>
</evidence>
<feature type="non-terminal residue" evidence="1">
    <location>
        <position position="172"/>
    </location>
</feature>
<evidence type="ECO:0000313" key="1">
    <source>
        <dbReference type="EMBL" id="RUS72370.1"/>
    </source>
</evidence>
<accession>A0A3S1B132</accession>
<reference evidence="1 2" key="1">
    <citation type="submission" date="2019-01" db="EMBL/GenBank/DDBJ databases">
        <title>A draft genome assembly of the solar-powered sea slug Elysia chlorotica.</title>
        <authorList>
            <person name="Cai H."/>
            <person name="Li Q."/>
            <person name="Fang X."/>
            <person name="Li J."/>
            <person name="Curtis N.E."/>
            <person name="Altenburger A."/>
            <person name="Shibata T."/>
            <person name="Feng M."/>
            <person name="Maeda T."/>
            <person name="Schwartz J.A."/>
            <person name="Shigenobu S."/>
            <person name="Lundholm N."/>
            <person name="Nishiyama T."/>
            <person name="Yang H."/>
            <person name="Hasebe M."/>
            <person name="Li S."/>
            <person name="Pierce S.K."/>
            <person name="Wang J."/>
        </authorList>
    </citation>
    <scope>NUCLEOTIDE SEQUENCE [LARGE SCALE GENOMIC DNA]</scope>
    <source>
        <strain evidence="1">EC2010</strain>
        <tissue evidence="1">Whole organism of an adult</tissue>
    </source>
</reference>
<dbReference type="Proteomes" id="UP000271974">
    <property type="component" value="Unassembled WGS sequence"/>
</dbReference>
<keyword evidence="2" id="KW-1185">Reference proteome</keyword>
<protein>
    <recommendedName>
        <fullName evidence="3">MAM domain-containing protein</fullName>
    </recommendedName>
</protein>
<proteinExistence type="predicted"/>
<sequence>MSSNFQILLQYMASNFTIESIHVKTSNVTSPTTPEGSDSDSDKQMVIFKCPVVSKNPNSLLEPLCGMTPSPDQEFGEDVGWEEVVASDDFRNSTFPGKSHYILYKGTGQNLSDTGASLSIGSFNNEVQLLLSFSYALSGQAKVEVLAVGKDKDDVLVWSSEGQTVQGWVDVK</sequence>
<dbReference type="AlphaFoldDB" id="A0A3S1B132"/>
<name>A0A3S1B132_ELYCH</name>
<organism evidence="1 2">
    <name type="scientific">Elysia chlorotica</name>
    <name type="common">Eastern emerald elysia</name>
    <name type="synonym">Sea slug</name>
    <dbReference type="NCBI Taxonomy" id="188477"/>
    <lineage>
        <taxon>Eukaryota</taxon>
        <taxon>Metazoa</taxon>
        <taxon>Spiralia</taxon>
        <taxon>Lophotrochozoa</taxon>
        <taxon>Mollusca</taxon>
        <taxon>Gastropoda</taxon>
        <taxon>Heterobranchia</taxon>
        <taxon>Euthyneura</taxon>
        <taxon>Panpulmonata</taxon>
        <taxon>Sacoglossa</taxon>
        <taxon>Placobranchoidea</taxon>
        <taxon>Plakobranchidae</taxon>
        <taxon>Elysia</taxon>
    </lineage>
</organism>
<evidence type="ECO:0008006" key="3">
    <source>
        <dbReference type="Google" id="ProtNLM"/>
    </source>
</evidence>
<comment type="caution">
    <text evidence="1">The sequence shown here is derived from an EMBL/GenBank/DDBJ whole genome shotgun (WGS) entry which is preliminary data.</text>
</comment>
<gene>
    <name evidence="1" type="ORF">EGW08_019868</name>
</gene>
<dbReference type="EMBL" id="RQTK01001075">
    <property type="protein sequence ID" value="RUS72370.1"/>
    <property type="molecule type" value="Genomic_DNA"/>
</dbReference>